<dbReference type="InterPro" id="IPR013783">
    <property type="entry name" value="Ig-like_fold"/>
</dbReference>
<reference evidence="5" key="1">
    <citation type="submission" date="2025-08" db="UniProtKB">
        <authorList>
            <consortium name="Ensembl"/>
        </authorList>
    </citation>
    <scope>IDENTIFICATION</scope>
</reference>
<keyword evidence="6" id="KW-1185">Reference proteome</keyword>
<keyword evidence="3" id="KW-1133">Transmembrane helix</keyword>
<keyword evidence="3" id="KW-0812">Transmembrane</keyword>
<feature type="domain" description="Ig-like" evidence="4">
    <location>
        <begin position="86"/>
        <end position="162"/>
    </location>
</feature>
<keyword evidence="2" id="KW-1015">Disulfide bond</keyword>
<keyword evidence="1" id="KW-0732">Signal</keyword>
<dbReference type="Pfam" id="PF13895">
    <property type="entry name" value="Ig_2"/>
    <property type="match status" value="3"/>
</dbReference>
<accession>A0A3B3CDX3</accession>
<evidence type="ECO:0000259" key="4">
    <source>
        <dbReference type="PROSITE" id="PS50835"/>
    </source>
</evidence>
<sequence length="570" mass="63828">TTGTTRVSVKDGVSLICSVEDSSGWRFQWFKRTLDNHKVILADDQNGEIRVSQGGMYSCRGFRGEPAIYSDTSHEVFIKITCKYINEVVVTQKPSWSQMFRGETITLTCEVQGGEGVQWEYEWSKHWTKVRETNETIWRFIASESDTGEYRCKGRPREDSYSATKWSEAHLLSVTLQLKGLKVIPVGGRVNLTCSVNSSSPGWIYEWFQGGKPIKQKTAQDAVFLSNGQISVSQEGVYRCRGGRGEPVYHSEFSDFAVYTENKHISPTEPEPVLRVSPRWLSPGSSVTLSCEVEHESAGWSFYWYKAVPDLSHKSDNSYIIHGQTHTAGYVCRAGRGEPHVYTLYSQPHFVWSGDLHPSASLSVSPDRVQHFTSDSVSLTCEGNSAEWRVGSFLLPDLLSFCSDWGTMNGSTCHVQKIQSSNAVFWCESGSAFSNAVNITGHNDLILLSPVHPVTEGHSVTLGCKWRTENLRSKVFFYQNDTLIQSESRVEMIIPAVSKSHEGFYKCQSSGKESPQSWLAVKSFWLVGPSFPLLSAVCLVGAVLFTVLLLLLCFCRKSTGETFSLYVFRL</sequence>
<dbReference type="GeneTree" id="ENSGT00940000163711"/>
<dbReference type="GO" id="GO:0004888">
    <property type="term" value="F:transmembrane signaling receptor activity"/>
    <property type="evidence" value="ECO:0007669"/>
    <property type="project" value="TreeGrafter"/>
</dbReference>
<feature type="domain" description="Ig-like" evidence="4">
    <location>
        <begin position="187"/>
        <end position="241"/>
    </location>
</feature>
<proteinExistence type="predicted"/>
<dbReference type="GO" id="GO:0009897">
    <property type="term" value="C:external side of plasma membrane"/>
    <property type="evidence" value="ECO:0007669"/>
    <property type="project" value="TreeGrafter"/>
</dbReference>
<dbReference type="InterPro" id="IPR050488">
    <property type="entry name" value="Ig_Fc_receptor"/>
</dbReference>
<feature type="domain" description="Ig-like" evidence="4">
    <location>
        <begin position="270"/>
        <end position="334"/>
    </location>
</feature>
<name>A0A3B3CDX3_ORYME</name>
<dbReference type="Ensembl" id="ENSOMET00000034287.1">
    <property type="protein sequence ID" value="ENSOMEP00000016131.1"/>
    <property type="gene ID" value="ENSOMEG00000017798.1"/>
</dbReference>
<dbReference type="SMART" id="SM00408">
    <property type="entry name" value="IGc2"/>
    <property type="match status" value="3"/>
</dbReference>
<dbReference type="PANTHER" id="PTHR11481:SF64">
    <property type="entry name" value="FC RECEPTOR-LIKE PROTEIN 4"/>
    <property type="match status" value="1"/>
</dbReference>
<evidence type="ECO:0000256" key="1">
    <source>
        <dbReference type="ARBA" id="ARBA00022729"/>
    </source>
</evidence>
<dbReference type="InterPro" id="IPR003599">
    <property type="entry name" value="Ig_sub"/>
</dbReference>
<feature type="domain" description="Ig-like" evidence="4">
    <location>
        <begin position="1"/>
        <end position="60"/>
    </location>
</feature>
<dbReference type="PROSITE" id="PS50835">
    <property type="entry name" value="IG_LIKE"/>
    <property type="match status" value="4"/>
</dbReference>
<keyword evidence="3" id="KW-0472">Membrane</keyword>
<dbReference type="InterPro" id="IPR036179">
    <property type="entry name" value="Ig-like_dom_sf"/>
</dbReference>
<evidence type="ECO:0000256" key="2">
    <source>
        <dbReference type="ARBA" id="ARBA00023157"/>
    </source>
</evidence>
<evidence type="ECO:0000256" key="3">
    <source>
        <dbReference type="SAM" id="Phobius"/>
    </source>
</evidence>
<dbReference type="AlphaFoldDB" id="A0A3B3CDX3"/>
<dbReference type="CDD" id="cd00096">
    <property type="entry name" value="Ig"/>
    <property type="match status" value="1"/>
</dbReference>
<feature type="transmembrane region" description="Helical" evidence="3">
    <location>
        <begin position="531"/>
        <end position="554"/>
    </location>
</feature>
<dbReference type="SMART" id="SM00409">
    <property type="entry name" value="IG"/>
    <property type="match status" value="5"/>
</dbReference>
<reference evidence="5" key="2">
    <citation type="submission" date="2025-09" db="UniProtKB">
        <authorList>
            <consortium name="Ensembl"/>
        </authorList>
    </citation>
    <scope>IDENTIFICATION</scope>
</reference>
<dbReference type="Gene3D" id="2.60.40.10">
    <property type="entry name" value="Immunoglobulins"/>
    <property type="match status" value="5"/>
</dbReference>
<protein>
    <recommendedName>
        <fullName evidence="4">Ig-like domain-containing protein</fullName>
    </recommendedName>
</protein>
<evidence type="ECO:0000313" key="6">
    <source>
        <dbReference type="Proteomes" id="UP000261560"/>
    </source>
</evidence>
<dbReference type="SUPFAM" id="SSF48726">
    <property type="entry name" value="Immunoglobulin"/>
    <property type="match status" value="3"/>
</dbReference>
<dbReference type="PANTHER" id="PTHR11481">
    <property type="entry name" value="IMMUNOGLOBULIN FC RECEPTOR"/>
    <property type="match status" value="1"/>
</dbReference>
<dbReference type="Proteomes" id="UP000261560">
    <property type="component" value="Unplaced"/>
</dbReference>
<dbReference type="OMA" id="GDYRCMG"/>
<dbReference type="GO" id="GO:0006955">
    <property type="term" value="P:immune response"/>
    <property type="evidence" value="ECO:0007669"/>
    <property type="project" value="TreeGrafter"/>
</dbReference>
<dbReference type="GO" id="GO:0007166">
    <property type="term" value="P:cell surface receptor signaling pathway"/>
    <property type="evidence" value="ECO:0007669"/>
    <property type="project" value="TreeGrafter"/>
</dbReference>
<dbReference type="STRING" id="30732.ENSOMEP00000016131"/>
<dbReference type="InterPro" id="IPR007110">
    <property type="entry name" value="Ig-like_dom"/>
</dbReference>
<evidence type="ECO:0000313" key="5">
    <source>
        <dbReference type="Ensembl" id="ENSOMEP00000016131.1"/>
    </source>
</evidence>
<organism evidence="5 6">
    <name type="scientific">Oryzias melastigma</name>
    <name type="common">Marine medaka</name>
    <dbReference type="NCBI Taxonomy" id="30732"/>
    <lineage>
        <taxon>Eukaryota</taxon>
        <taxon>Metazoa</taxon>
        <taxon>Chordata</taxon>
        <taxon>Craniata</taxon>
        <taxon>Vertebrata</taxon>
        <taxon>Euteleostomi</taxon>
        <taxon>Actinopterygii</taxon>
        <taxon>Neopterygii</taxon>
        <taxon>Teleostei</taxon>
        <taxon>Neoteleostei</taxon>
        <taxon>Acanthomorphata</taxon>
        <taxon>Ovalentaria</taxon>
        <taxon>Atherinomorphae</taxon>
        <taxon>Beloniformes</taxon>
        <taxon>Adrianichthyidae</taxon>
        <taxon>Oryziinae</taxon>
        <taxon>Oryzias</taxon>
    </lineage>
</organism>
<dbReference type="PaxDb" id="30732-ENSOMEP00000016131"/>
<dbReference type="InterPro" id="IPR003598">
    <property type="entry name" value="Ig_sub2"/>
</dbReference>